<dbReference type="InterPro" id="IPR002781">
    <property type="entry name" value="TM_pro_TauE-like"/>
</dbReference>
<feature type="transmembrane region" description="Helical" evidence="6">
    <location>
        <begin position="101"/>
        <end position="119"/>
    </location>
</feature>
<comment type="similarity">
    <text evidence="2 6">Belongs to the 4-toluene sulfonate uptake permease (TSUP) (TC 2.A.102) family.</text>
</comment>
<dbReference type="PANTHER" id="PTHR43701:SF2">
    <property type="entry name" value="MEMBRANE TRANSPORTER PROTEIN YJNA-RELATED"/>
    <property type="match status" value="1"/>
</dbReference>
<evidence type="ECO:0000256" key="1">
    <source>
        <dbReference type="ARBA" id="ARBA00004141"/>
    </source>
</evidence>
<name>A0ABS9WFG9_9ACTN</name>
<keyword evidence="6" id="KW-1003">Cell membrane</keyword>
<evidence type="ECO:0000256" key="2">
    <source>
        <dbReference type="ARBA" id="ARBA00009142"/>
    </source>
</evidence>
<comment type="subcellular location">
    <subcellularLocation>
        <location evidence="6">Cell membrane</location>
        <topology evidence="6">Multi-pass membrane protein</topology>
    </subcellularLocation>
    <subcellularLocation>
        <location evidence="1">Membrane</location>
        <topology evidence="1">Multi-pass membrane protein</topology>
    </subcellularLocation>
</comment>
<organism evidence="7 8">
    <name type="scientific">Adlercreutzia faecimuris</name>
    <dbReference type="NCBI Taxonomy" id="2897341"/>
    <lineage>
        <taxon>Bacteria</taxon>
        <taxon>Bacillati</taxon>
        <taxon>Actinomycetota</taxon>
        <taxon>Coriobacteriia</taxon>
        <taxon>Eggerthellales</taxon>
        <taxon>Eggerthellaceae</taxon>
        <taxon>Adlercreutzia</taxon>
    </lineage>
</organism>
<keyword evidence="5 6" id="KW-0472">Membrane</keyword>
<keyword evidence="8" id="KW-1185">Reference proteome</keyword>
<evidence type="ECO:0000256" key="5">
    <source>
        <dbReference type="ARBA" id="ARBA00023136"/>
    </source>
</evidence>
<evidence type="ECO:0000313" key="7">
    <source>
        <dbReference type="EMBL" id="MCI2240961.1"/>
    </source>
</evidence>
<feature type="transmembrane region" description="Helical" evidence="6">
    <location>
        <begin position="72"/>
        <end position="95"/>
    </location>
</feature>
<evidence type="ECO:0000313" key="8">
    <source>
        <dbReference type="Proteomes" id="UP001430755"/>
    </source>
</evidence>
<dbReference type="InterPro" id="IPR051598">
    <property type="entry name" value="TSUP/Inactive_protease-like"/>
</dbReference>
<dbReference type="EMBL" id="JAJMLW010000001">
    <property type="protein sequence ID" value="MCI2240961.1"/>
    <property type="molecule type" value="Genomic_DNA"/>
</dbReference>
<feature type="transmembrane region" description="Helical" evidence="6">
    <location>
        <begin position="190"/>
        <end position="208"/>
    </location>
</feature>
<proteinExistence type="inferred from homology"/>
<feature type="transmembrane region" description="Helical" evidence="6">
    <location>
        <begin position="220"/>
        <end position="240"/>
    </location>
</feature>
<evidence type="ECO:0000256" key="6">
    <source>
        <dbReference type="RuleBase" id="RU363041"/>
    </source>
</evidence>
<evidence type="ECO:0000256" key="3">
    <source>
        <dbReference type="ARBA" id="ARBA00022692"/>
    </source>
</evidence>
<protein>
    <recommendedName>
        <fullName evidence="6">Probable membrane transporter protein</fullName>
    </recommendedName>
</protein>
<sequence length="270" mass="26894">MDPLITLLASLAVGLAVGVLSGLLGIGGGTILVPLFKLGYALEPIVSTATSLVTIIPTSISGAIGHIRRKTCVPALGVAAGLGGALTSPVGVWLATVSPDWAIMVAAATVIAYSAITMFKKAIKAPKEGKAAAAGASAAVPSVPRMTRRQLALGVGVGAIAGVASGYVGLGGGFVMVPLMVSLFRIPMKLTSGTSLIAVALLAAPAAVTQALYGNVEWMVAAAVAVGSVPGALWGARLIPHVPERALRFIFSGFLLVGAVMLVLNQAGAL</sequence>
<reference evidence="7" key="1">
    <citation type="submission" date="2021-11" db="EMBL/GenBank/DDBJ databases">
        <title>A Novel Adlercreutzia Species, isolated from a Allomyrina dichotoma larva feces.</title>
        <authorList>
            <person name="Suh M.K."/>
        </authorList>
    </citation>
    <scope>NUCLEOTIDE SEQUENCE</scope>
    <source>
        <strain evidence="7">JBNU-10</strain>
    </source>
</reference>
<dbReference type="Proteomes" id="UP001430755">
    <property type="component" value="Unassembled WGS sequence"/>
</dbReference>
<feature type="transmembrane region" description="Helical" evidence="6">
    <location>
        <begin position="45"/>
        <end position="65"/>
    </location>
</feature>
<feature type="transmembrane region" description="Helical" evidence="6">
    <location>
        <begin position="151"/>
        <end position="170"/>
    </location>
</feature>
<keyword evidence="3 6" id="KW-0812">Transmembrane</keyword>
<keyword evidence="4 6" id="KW-1133">Transmembrane helix</keyword>
<evidence type="ECO:0000256" key="4">
    <source>
        <dbReference type="ARBA" id="ARBA00022989"/>
    </source>
</evidence>
<dbReference type="PANTHER" id="PTHR43701">
    <property type="entry name" value="MEMBRANE TRANSPORTER PROTEIN MJ0441-RELATED"/>
    <property type="match status" value="1"/>
</dbReference>
<accession>A0ABS9WFG9</accession>
<comment type="caution">
    <text evidence="7">The sequence shown here is derived from an EMBL/GenBank/DDBJ whole genome shotgun (WGS) entry which is preliminary data.</text>
</comment>
<dbReference type="RefSeq" id="WP_242162672.1">
    <property type="nucleotide sequence ID" value="NZ_JAJMLW010000001.1"/>
</dbReference>
<feature type="transmembrane region" description="Helical" evidence="6">
    <location>
        <begin position="246"/>
        <end position="264"/>
    </location>
</feature>
<gene>
    <name evidence="7" type="ORF">LPT13_01145</name>
</gene>
<dbReference type="Pfam" id="PF01925">
    <property type="entry name" value="TauE"/>
    <property type="match status" value="1"/>
</dbReference>